<dbReference type="AlphaFoldDB" id="A0A8K0R2L5"/>
<keyword evidence="4" id="KW-1185">Reference proteome</keyword>
<feature type="compositionally biased region" description="Low complexity" evidence="2">
    <location>
        <begin position="462"/>
        <end position="472"/>
    </location>
</feature>
<dbReference type="Gene3D" id="1.20.58.1520">
    <property type="match status" value="1"/>
</dbReference>
<sequence>MDTSYLAQQVTTIIGQLHGLFDEIGVPSHERDSREAELFSALSETLHSQLRHVTNEKHEMTEEANRLIKTIKQMQASLEDNKPNPNYDDHGDAPITYPLTRCLQGLKEKYSAVSKLHRERFEQVRKLAEALESYASHLETSFVQIKLPPTAQNAAVSPSFDISPSYVAKLDAEFTRVYEEYTRRINTVQIMCQEIIQLWAELGTPQAQTDGAIVQCHRDAPEQLGLHLDDLAQLKAKKERLLEEKRGRERRLGQLRSTIDELWERLGIEQHERKQFLNSNRGCGLRTINEYEDELARLNELKRQNLHLFVEEARCKLQELWDALYFSEEEMLDFTPAFSDVCSDALLSAHEAEIARLEALKEQRLPILQKIDRHRELIKERNELAQSSQDASRLMARGQKGEKRDPGKLLREEKMRKRIAKELPKVESDLKHTLESWEDEYGRPFLVHGQRYLDELYASASKAAPPRAKTPSNSAMPASKPTTAPKSAPASRAGTVRGPPPSRAKTPVSNFGASVSRNPLASSVMSAASGAKSPSKIPARAPLKNMPHGGNSPERRPPPPSREDLSTIRKMPPPMAPPPRMKDLFVPPEPADTPMNRFEFNRGERSESIVRNVPPEDPYDDRPYMAHSHSVRPGYVPTYPSPSLSSSSSRQISQTSSTGTGATMQSGSENWETFSEQSDDPPENDIDFQHYRQRQMKRFTPDGGHAASPRGVQGKKIRSIRNVDGGDLMIEHDGRMVRVVEGSEAGWTDDGDY</sequence>
<feature type="compositionally biased region" description="Basic and acidic residues" evidence="2">
    <location>
        <begin position="553"/>
        <end position="567"/>
    </location>
</feature>
<evidence type="ECO:0000313" key="4">
    <source>
        <dbReference type="Proteomes" id="UP000813461"/>
    </source>
</evidence>
<dbReference type="Pfam" id="PF03999">
    <property type="entry name" value="MAP65_ASE1"/>
    <property type="match status" value="1"/>
</dbReference>
<name>A0A8K0R2L5_9PLEO</name>
<dbReference type="Proteomes" id="UP000813461">
    <property type="component" value="Unassembled WGS sequence"/>
</dbReference>
<keyword evidence="1" id="KW-0175">Coiled coil</keyword>
<feature type="region of interest" description="Disordered" evidence="2">
    <location>
        <begin position="462"/>
        <end position="720"/>
    </location>
</feature>
<dbReference type="OrthoDB" id="642895at2759"/>
<evidence type="ECO:0000313" key="3">
    <source>
        <dbReference type="EMBL" id="KAH7083640.1"/>
    </source>
</evidence>
<feature type="compositionally biased region" description="Low complexity" evidence="2">
    <location>
        <begin position="637"/>
        <end position="668"/>
    </location>
</feature>
<feature type="compositionally biased region" description="Polar residues" evidence="2">
    <location>
        <begin position="507"/>
        <end position="526"/>
    </location>
</feature>
<dbReference type="EMBL" id="JAGMVJ010000013">
    <property type="protein sequence ID" value="KAH7083640.1"/>
    <property type="molecule type" value="Genomic_DNA"/>
</dbReference>
<feature type="compositionally biased region" description="Polar residues" evidence="2">
    <location>
        <begin position="473"/>
        <end position="485"/>
    </location>
</feature>
<organism evidence="3 4">
    <name type="scientific">Paraphoma chrysanthemicola</name>
    <dbReference type="NCBI Taxonomy" id="798071"/>
    <lineage>
        <taxon>Eukaryota</taxon>
        <taxon>Fungi</taxon>
        <taxon>Dikarya</taxon>
        <taxon>Ascomycota</taxon>
        <taxon>Pezizomycotina</taxon>
        <taxon>Dothideomycetes</taxon>
        <taxon>Pleosporomycetidae</taxon>
        <taxon>Pleosporales</taxon>
        <taxon>Pleosporineae</taxon>
        <taxon>Phaeosphaeriaceae</taxon>
        <taxon>Paraphoma</taxon>
    </lineage>
</organism>
<reference evidence="3" key="1">
    <citation type="journal article" date="2021" name="Nat. Commun.">
        <title>Genetic determinants of endophytism in the Arabidopsis root mycobiome.</title>
        <authorList>
            <person name="Mesny F."/>
            <person name="Miyauchi S."/>
            <person name="Thiergart T."/>
            <person name="Pickel B."/>
            <person name="Atanasova L."/>
            <person name="Karlsson M."/>
            <person name="Huettel B."/>
            <person name="Barry K.W."/>
            <person name="Haridas S."/>
            <person name="Chen C."/>
            <person name="Bauer D."/>
            <person name="Andreopoulos W."/>
            <person name="Pangilinan J."/>
            <person name="LaButti K."/>
            <person name="Riley R."/>
            <person name="Lipzen A."/>
            <person name="Clum A."/>
            <person name="Drula E."/>
            <person name="Henrissat B."/>
            <person name="Kohler A."/>
            <person name="Grigoriev I.V."/>
            <person name="Martin F.M."/>
            <person name="Hacquard S."/>
        </authorList>
    </citation>
    <scope>NUCLEOTIDE SEQUENCE</scope>
    <source>
        <strain evidence="3">MPI-SDFR-AT-0120</strain>
    </source>
</reference>
<feature type="region of interest" description="Disordered" evidence="2">
    <location>
        <begin position="383"/>
        <end position="409"/>
    </location>
</feature>
<dbReference type="InterPro" id="IPR007145">
    <property type="entry name" value="MAP65_Ase1_PRC1"/>
</dbReference>
<proteinExistence type="predicted"/>
<feature type="compositionally biased region" description="Acidic residues" evidence="2">
    <location>
        <begin position="677"/>
        <end position="686"/>
    </location>
</feature>
<dbReference type="GO" id="GO:0005737">
    <property type="term" value="C:cytoplasm"/>
    <property type="evidence" value="ECO:0007669"/>
    <property type="project" value="TreeGrafter"/>
</dbReference>
<evidence type="ECO:0000256" key="2">
    <source>
        <dbReference type="SAM" id="MobiDB-lite"/>
    </source>
</evidence>
<evidence type="ECO:0000256" key="1">
    <source>
        <dbReference type="SAM" id="Coils"/>
    </source>
</evidence>
<dbReference type="GO" id="GO:0051256">
    <property type="term" value="P:mitotic spindle midzone assembly"/>
    <property type="evidence" value="ECO:0007669"/>
    <property type="project" value="TreeGrafter"/>
</dbReference>
<feature type="compositionally biased region" description="Basic and acidic residues" evidence="2">
    <location>
        <begin position="399"/>
        <end position="409"/>
    </location>
</feature>
<dbReference type="GO" id="GO:1990023">
    <property type="term" value="C:mitotic spindle midzone"/>
    <property type="evidence" value="ECO:0007669"/>
    <property type="project" value="TreeGrafter"/>
</dbReference>
<feature type="compositionally biased region" description="Basic and acidic residues" evidence="2">
    <location>
        <begin position="599"/>
        <end position="608"/>
    </location>
</feature>
<feature type="coiled-coil region" evidence="1">
    <location>
        <begin position="224"/>
        <end position="251"/>
    </location>
</feature>
<dbReference type="PANTHER" id="PTHR19321:SF41">
    <property type="entry name" value="FASCETTO-RELATED"/>
    <property type="match status" value="1"/>
</dbReference>
<accession>A0A8K0R2L5</accession>
<feature type="coiled-coil region" evidence="1">
    <location>
        <begin position="50"/>
        <end position="77"/>
    </location>
</feature>
<comment type="caution">
    <text evidence="3">The sequence shown here is derived from an EMBL/GenBank/DDBJ whole genome shotgun (WGS) entry which is preliminary data.</text>
</comment>
<dbReference type="PANTHER" id="PTHR19321">
    <property type="entry name" value="PROTEIN REGULATOR OF CYTOKINESIS 1 PRC1-RELATED"/>
    <property type="match status" value="1"/>
</dbReference>
<gene>
    <name evidence="3" type="ORF">FB567DRAFT_88684</name>
</gene>
<dbReference type="GO" id="GO:0008017">
    <property type="term" value="F:microtubule binding"/>
    <property type="evidence" value="ECO:0007669"/>
    <property type="project" value="InterPro"/>
</dbReference>
<protein>
    <submittedName>
        <fullName evidence="3">Microtubule associated protein-domain-containing protein</fullName>
    </submittedName>
</protein>